<name>A0A918XLQ9_9ACTN</name>
<sequence>MVSFVQDEEVLHVPADRAGATVEAVAAAEREARELLFPSSPVRFPLVTTVSGERTHI</sequence>
<evidence type="ECO:0000313" key="2">
    <source>
        <dbReference type="Proteomes" id="UP000654947"/>
    </source>
</evidence>
<gene>
    <name evidence="1" type="ORF">GCM10007147_44290</name>
</gene>
<proteinExistence type="predicted"/>
<reference evidence="1 2" key="1">
    <citation type="journal article" date="2014" name="Int. J. Syst. Evol. Microbiol.">
        <title>Complete genome sequence of Corynebacterium casei LMG S-19264T (=DSM 44701T), isolated from a smear-ripened cheese.</title>
        <authorList>
            <consortium name="US DOE Joint Genome Institute (JGI-PGF)"/>
            <person name="Walter F."/>
            <person name="Albersmeier A."/>
            <person name="Kalinowski J."/>
            <person name="Ruckert C."/>
        </authorList>
    </citation>
    <scope>NUCLEOTIDE SEQUENCE [LARGE SCALE GENOMIC DNA]</scope>
    <source>
        <strain evidence="1 2">KCTC 19473</strain>
    </source>
</reference>
<evidence type="ECO:0000313" key="1">
    <source>
        <dbReference type="EMBL" id="GHD36737.1"/>
    </source>
</evidence>
<accession>A0A918XLQ9</accession>
<keyword evidence="2" id="KW-1185">Reference proteome</keyword>
<dbReference type="EMBL" id="BMXL01000041">
    <property type="protein sequence ID" value="GHD36737.1"/>
    <property type="molecule type" value="Genomic_DNA"/>
</dbReference>
<dbReference type="RefSeq" id="WP_017578057.1">
    <property type="nucleotide sequence ID" value="NZ_BMXL01000041.1"/>
</dbReference>
<organism evidence="1 2">
    <name type="scientific">Nocardiopsis kunsanensis</name>
    <dbReference type="NCBI Taxonomy" id="141693"/>
    <lineage>
        <taxon>Bacteria</taxon>
        <taxon>Bacillati</taxon>
        <taxon>Actinomycetota</taxon>
        <taxon>Actinomycetes</taxon>
        <taxon>Streptosporangiales</taxon>
        <taxon>Nocardiopsidaceae</taxon>
        <taxon>Nocardiopsis</taxon>
    </lineage>
</organism>
<dbReference type="Proteomes" id="UP000654947">
    <property type="component" value="Unassembled WGS sequence"/>
</dbReference>
<dbReference type="AlphaFoldDB" id="A0A918XLQ9"/>
<comment type="caution">
    <text evidence="1">The sequence shown here is derived from an EMBL/GenBank/DDBJ whole genome shotgun (WGS) entry which is preliminary data.</text>
</comment>
<protein>
    <submittedName>
        <fullName evidence="1">Uncharacterized protein</fullName>
    </submittedName>
</protein>